<dbReference type="InterPro" id="IPR034136">
    <property type="entry name" value="TOPRIM_Topo6A/Spo11"/>
</dbReference>
<dbReference type="AlphaFoldDB" id="A0A5E4MQK2"/>
<dbReference type="GO" id="GO:0003918">
    <property type="term" value="F:DNA topoisomerase type II (double strand cut, ATP-hydrolyzing) activity"/>
    <property type="evidence" value="ECO:0007669"/>
    <property type="project" value="InterPro"/>
</dbReference>
<dbReference type="GO" id="GO:0007131">
    <property type="term" value="P:reciprocal meiotic recombination"/>
    <property type="evidence" value="ECO:0007669"/>
    <property type="project" value="TreeGrafter"/>
</dbReference>
<dbReference type="GO" id="GO:0042138">
    <property type="term" value="P:meiotic DNA double-strand break formation"/>
    <property type="evidence" value="ECO:0007669"/>
    <property type="project" value="InterPro"/>
</dbReference>
<dbReference type="InterPro" id="IPR002815">
    <property type="entry name" value="Spo11/TopoVI_A"/>
</dbReference>
<name>A0A5E4MQK2_9HEMI</name>
<dbReference type="InterPro" id="IPR013048">
    <property type="entry name" value="Meiotic_Spo11"/>
</dbReference>
<accession>A0A5E4MQK2</accession>
<keyword evidence="5" id="KW-1185">Reference proteome</keyword>
<dbReference type="Pfam" id="PF21180">
    <property type="entry name" value="TOP6A-Spo11_Toprim"/>
    <property type="match status" value="1"/>
</dbReference>
<dbReference type="Proteomes" id="UP000325440">
    <property type="component" value="Unassembled WGS sequence"/>
</dbReference>
<evidence type="ECO:0000313" key="5">
    <source>
        <dbReference type="Proteomes" id="UP000325440"/>
    </source>
</evidence>
<dbReference type="Gene3D" id="3.40.1360.10">
    <property type="match status" value="1"/>
</dbReference>
<feature type="domain" description="Topoisomerase 6 subunit A/Spo11 TOPRIM" evidence="3">
    <location>
        <begin position="60"/>
        <end position="229"/>
    </location>
</feature>
<dbReference type="EMBL" id="CABPRJ010000999">
    <property type="protein sequence ID" value="VVC34577.1"/>
    <property type="molecule type" value="Genomic_DNA"/>
</dbReference>
<dbReference type="OrthoDB" id="5377392at2759"/>
<sequence length="235" mass="26888">MNTSIPSQESFIMEIQFYSNTIILIYLCNGKILDCSKTTEGVQIPQDIFSIENFESKAKYILIIEKNSSFQKAINEGLLKKNECSFILITGKGYPDINTRLFVKKLSCKLKIQVLALVDANPFGIEIMCVYKYGSNTMIQQNEMLSVPSIKWLGVHPTDIQLLDLPSIPLNNLDQARLKALLKRSYINSNYTILQQVLILQQLNLKAEIEALTTFTQKYLTEVYILRKIVTQDYI</sequence>
<proteinExistence type="predicted"/>
<organism evidence="4 5">
    <name type="scientific">Cinara cedri</name>
    <dbReference type="NCBI Taxonomy" id="506608"/>
    <lineage>
        <taxon>Eukaryota</taxon>
        <taxon>Metazoa</taxon>
        <taxon>Ecdysozoa</taxon>
        <taxon>Arthropoda</taxon>
        <taxon>Hexapoda</taxon>
        <taxon>Insecta</taxon>
        <taxon>Pterygota</taxon>
        <taxon>Neoptera</taxon>
        <taxon>Paraneoptera</taxon>
        <taxon>Hemiptera</taxon>
        <taxon>Sternorrhyncha</taxon>
        <taxon>Aphidomorpha</taxon>
        <taxon>Aphidoidea</taxon>
        <taxon>Aphididae</taxon>
        <taxon>Lachninae</taxon>
        <taxon>Cinara</taxon>
    </lineage>
</organism>
<reference evidence="4 5" key="1">
    <citation type="submission" date="2019-08" db="EMBL/GenBank/DDBJ databases">
        <authorList>
            <person name="Alioto T."/>
            <person name="Alioto T."/>
            <person name="Gomez Garrido J."/>
        </authorList>
    </citation>
    <scope>NUCLEOTIDE SEQUENCE [LARGE SCALE GENOMIC DNA]</scope>
</reference>
<gene>
    <name evidence="4" type="ORF">CINCED_3A019496</name>
</gene>
<dbReference type="GO" id="GO:0000228">
    <property type="term" value="C:nuclear chromosome"/>
    <property type="evidence" value="ECO:0007669"/>
    <property type="project" value="TreeGrafter"/>
</dbReference>
<evidence type="ECO:0000256" key="2">
    <source>
        <dbReference type="ARBA" id="ARBA00023242"/>
    </source>
</evidence>
<dbReference type="PRINTS" id="PR01550">
    <property type="entry name" value="TOP6AFAMILY"/>
</dbReference>
<evidence type="ECO:0000256" key="1">
    <source>
        <dbReference type="ARBA" id="ARBA00004123"/>
    </source>
</evidence>
<dbReference type="PRINTS" id="PR01551">
    <property type="entry name" value="SPO11HOMOLOG"/>
</dbReference>
<keyword evidence="2" id="KW-0539">Nucleus</keyword>
<dbReference type="PANTHER" id="PTHR10848">
    <property type="entry name" value="MEIOTIC RECOMBINATION PROTEIN SPO11"/>
    <property type="match status" value="1"/>
</dbReference>
<evidence type="ECO:0000313" key="4">
    <source>
        <dbReference type="EMBL" id="VVC34577.1"/>
    </source>
</evidence>
<dbReference type="GO" id="GO:0003677">
    <property type="term" value="F:DNA binding"/>
    <property type="evidence" value="ECO:0007669"/>
    <property type="project" value="InterPro"/>
</dbReference>
<comment type="subcellular location">
    <subcellularLocation>
        <location evidence="1">Nucleus</location>
    </subcellularLocation>
</comment>
<dbReference type="CDD" id="cd00223">
    <property type="entry name" value="TOPRIM_TopoIIB_SPO"/>
    <property type="match status" value="1"/>
</dbReference>
<dbReference type="InterPro" id="IPR036078">
    <property type="entry name" value="Spo11/TopoVI_A_sf"/>
</dbReference>
<dbReference type="SUPFAM" id="SSF56726">
    <property type="entry name" value="DNA topoisomerase IV, alpha subunit"/>
    <property type="match status" value="1"/>
</dbReference>
<protein>
    <submittedName>
        <fullName evidence="4">Meiotic recombination, Spo11,Topoisomerase 6 subunit A/Spo11, TOPRIM domain,Spo11/DNA topoisomerase VI</fullName>
    </submittedName>
</protein>
<evidence type="ECO:0000259" key="3">
    <source>
        <dbReference type="Pfam" id="PF21180"/>
    </source>
</evidence>
<dbReference type="GO" id="GO:0000706">
    <property type="term" value="P:meiotic DNA double-strand break processing"/>
    <property type="evidence" value="ECO:0007669"/>
    <property type="project" value="TreeGrafter"/>
</dbReference>
<dbReference type="PANTHER" id="PTHR10848:SF0">
    <property type="entry name" value="MEIOTIC RECOMBINATION PROTEIN SPO11"/>
    <property type="match status" value="1"/>
</dbReference>
<keyword evidence="4" id="KW-0413">Isomerase</keyword>